<keyword evidence="1" id="KW-0812">Transmembrane</keyword>
<dbReference type="Proteomes" id="UP000663828">
    <property type="component" value="Unassembled WGS sequence"/>
</dbReference>
<evidence type="ECO:0000256" key="1">
    <source>
        <dbReference type="SAM" id="Phobius"/>
    </source>
</evidence>
<dbReference type="AlphaFoldDB" id="A0A816G5K8"/>
<gene>
    <name evidence="2" type="ORF">XAT740_LOCUS58393</name>
</gene>
<evidence type="ECO:0000313" key="2">
    <source>
        <dbReference type="EMBL" id="CAF1669484.1"/>
    </source>
</evidence>
<reference evidence="2" key="1">
    <citation type="submission" date="2021-02" db="EMBL/GenBank/DDBJ databases">
        <authorList>
            <person name="Nowell W R."/>
        </authorList>
    </citation>
    <scope>NUCLEOTIDE SEQUENCE</scope>
</reference>
<comment type="caution">
    <text evidence="2">The sequence shown here is derived from an EMBL/GenBank/DDBJ whole genome shotgun (WGS) entry which is preliminary data.</text>
</comment>
<proteinExistence type="predicted"/>
<feature type="transmembrane region" description="Helical" evidence="1">
    <location>
        <begin position="24"/>
        <end position="45"/>
    </location>
</feature>
<dbReference type="EMBL" id="CAJNOR010012735">
    <property type="protein sequence ID" value="CAF1669484.1"/>
    <property type="molecule type" value="Genomic_DNA"/>
</dbReference>
<accession>A0A816G5K8</accession>
<evidence type="ECO:0000313" key="3">
    <source>
        <dbReference type="Proteomes" id="UP000663828"/>
    </source>
</evidence>
<keyword evidence="1" id="KW-1133">Transmembrane helix</keyword>
<protein>
    <submittedName>
        <fullName evidence="2">Uncharacterized protein</fullName>
    </submittedName>
</protein>
<organism evidence="2 3">
    <name type="scientific">Adineta ricciae</name>
    <name type="common">Rotifer</name>
    <dbReference type="NCBI Taxonomy" id="249248"/>
    <lineage>
        <taxon>Eukaryota</taxon>
        <taxon>Metazoa</taxon>
        <taxon>Spiralia</taxon>
        <taxon>Gnathifera</taxon>
        <taxon>Rotifera</taxon>
        <taxon>Eurotatoria</taxon>
        <taxon>Bdelloidea</taxon>
        <taxon>Adinetida</taxon>
        <taxon>Adinetidae</taxon>
        <taxon>Adineta</taxon>
    </lineage>
</organism>
<name>A0A816G5K8_ADIRI</name>
<keyword evidence="1" id="KW-0472">Membrane</keyword>
<sequence length="137" mass="15788">MQVTIILYCHRDVFYFGLVSIQKLSTFFAVILFMIHVHALTSIPVSSGSGDILKRSDDTFFPNENFTLITNEKLLQLKDLADVIDDSKLHELYRTVNHYVQLARKNNEYVLWRYDANEGGIVLSLKPNLNGILYYGK</sequence>
<keyword evidence="3" id="KW-1185">Reference proteome</keyword>